<name>A0ACB9J6X1_9ASTR</name>
<evidence type="ECO:0000313" key="2">
    <source>
        <dbReference type="Proteomes" id="UP001056120"/>
    </source>
</evidence>
<accession>A0ACB9J6X1</accession>
<gene>
    <name evidence="1" type="ORF">L1987_15100</name>
</gene>
<reference evidence="1 2" key="2">
    <citation type="journal article" date="2022" name="Mol. Ecol. Resour.">
        <title>The genomes of chicory, endive, great burdock and yacon provide insights into Asteraceae paleo-polyploidization history and plant inulin production.</title>
        <authorList>
            <person name="Fan W."/>
            <person name="Wang S."/>
            <person name="Wang H."/>
            <person name="Wang A."/>
            <person name="Jiang F."/>
            <person name="Liu H."/>
            <person name="Zhao H."/>
            <person name="Xu D."/>
            <person name="Zhang Y."/>
        </authorList>
    </citation>
    <scope>NUCLEOTIDE SEQUENCE [LARGE SCALE GENOMIC DNA]</scope>
    <source>
        <strain evidence="2">cv. Yunnan</strain>
        <tissue evidence="1">Leaves</tissue>
    </source>
</reference>
<proteinExistence type="predicted"/>
<dbReference type="Proteomes" id="UP001056120">
    <property type="component" value="Linkage Group LG05"/>
</dbReference>
<dbReference type="EMBL" id="CM042022">
    <property type="protein sequence ID" value="KAI3815433.1"/>
    <property type="molecule type" value="Genomic_DNA"/>
</dbReference>
<reference evidence="2" key="1">
    <citation type="journal article" date="2022" name="Mol. Ecol. Resour.">
        <title>The genomes of chicory, endive, great burdock and yacon provide insights into Asteraceae palaeo-polyploidization history and plant inulin production.</title>
        <authorList>
            <person name="Fan W."/>
            <person name="Wang S."/>
            <person name="Wang H."/>
            <person name="Wang A."/>
            <person name="Jiang F."/>
            <person name="Liu H."/>
            <person name="Zhao H."/>
            <person name="Xu D."/>
            <person name="Zhang Y."/>
        </authorList>
    </citation>
    <scope>NUCLEOTIDE SEQUENCE [LARGE SCALE GENOMIC DNA]</scope>
    <source>
        <strain evidence="2">cv. Yunnan</strain>
    </source>
</reference>
<keyword evidence="2" id="KW-1185">Reference proteome</keyword>
<organism evidence="1 2">
    <name type="scientific">Smallanthus sonchifolius</name>
    <dbReference type="NCBI Taxonomy" id="185202"/>
    <lineage>
        <taxon>Eukaryota</taxon>
        <taxon>Viridiplantae</taxon>
        <taxon>Streptophyta</taxon>
        <taxon>Embryophyta</taxon>
        <taxon>Tracheophyta</taxon>
        <taxon>Spermatophyta</taxon>
        <taxon>Magnoliopsida</taxon>
        <taxon>eudicotyledons</taxon>
        <taxon>Gunneridae</taxon>
        <taxon>Pentapetalae</taxon>
        <taxon>asterids</taxon>
        <taxon>campanulids</taxon>
        <taxon>Asterales</taxon>
        <taxon>Asteraceae</taxon>
        <taxon>Asteroideae</taxon>
        <taxon>Heliantheae alliance</taxon>
        <taxon>Millerieae</taxon>
        <taxon>Smallanthus</taxon>
    </lineage>
</organism>
<protein>
    <submittedName>
        <fullName evidence="1">Uncharacterized protein</fullName>
    </submittedName>
</protein>
<sequence length="192" mass="21756">MLFITCYDARKERLNEDQKTSTTRVPLSKAKSGHKNTDPKKLEHKRKNGKSQPQTEAMQLVQPRVDKFKIKTPKKVDPNIQRRDNIKDNHEFPSKIKQKIIHKVSTRVVPFIDTSSCPIRFGTGRACPSARGRAPSRYSSLEESVTSWAFRATTSEYGGTGHGQLRHGSCLYVAWLKNGQNLPFFPCSNSPN</sequence>
<evidence type="ECO:0000313" key="1">
    <source>
        <dbReference type="EMBL" id="KAI3815433.1"/>
    </source>
</evidence>
<comment type="caution">
    <text evidence="1">The sequence shown here is derived from an EMBL/GenBank/DDBJ whole genome shotgun (WGS) entry which is preliminary data.</text>
</comment>